<proteinExistence type="predicted"/>
<name>A0A8S9ZDP8_9BILA</name>
<dbReference type="InterPro" id="IPR011043">
    <property type="entry name" value="Gal_Oxase/kelch_b-propeller"/>
</dbReference>
<evidence type="ECO:0000313" key="2">
    <source>
        <dbReference type="Proteomes" id="UP000605970"/>
    </source>
</evidence>
<accession>A0A8S9ZDP8</accession>
<dbReference type="Gene3D" id="2.120.10.80">
    <property type="entry name" value="Kelch-type beta propeller"/>
    <property type="match status" value="1"/>
</dbReference>
<reference evidence="1" key="1">
    <citation type="journal article" date="2020" name="Ecol. Evol.">
        <title>Genome structure and content of the rice root-knot nematode (Meloidogyne graminicola).</title>
        <authorList>
            <person name="Phan N.T."/>
            <person name="Danchin E.G.J."/>
            <person name="Klopp C."/>
            <person name="Perfus-Barbeoch L."/>
            <person name="Kozlowski D.K."/>
            <person name="Koutsovoulos G.D."/>
            <person name="Lopez-Roques C."/>
            <person name="Bouchez O."/>
            <person name="Zahm M."/>
            <person name="Besnard G."/>
            <person name="Bellafiore S."/>
        </authorList>
    </citation>
    <scope>NUCLEOTIDE SEQUENCE</scope>
    <source>
        <strain evidence="1">VN-18</strain>
    </source>
</reference>
<dbReference type="Proteomes" id="UP000605970">
    <property type="component" value="Unassembled WGS sequence"/>
</dbReference>
<dbReference type="InterPro" id="IPR015915">
    <property type="entry name" value="Kelch-typ_b-propeller"/>
</dbReference>
<dbReference type="OrthoDB" id="45365at2759"/>
<comment type="caution">
    <text evidence="1">The sequence shown here is derived from an EMBL/GenBank/DDBJ whole genome shotgun (WGS) entry which is preliminary data.</text>
</comment>
<sequence>MKRNFLPIILLIGGSSDSLEKGSLSNCSLISINKQLKIINSSSFSLNYPRRSPSVFNFKCKHLFVIGGCSEPGNHLTNGELFKYNHYESFNNKINLELINYNNIEGFSCSAFCQVEGIGGFIFGGYNGIECLKQILKFDEKEPHNVNLLSPLPFGLKNSAALPSLDKKRIWIIGGWNGHKTEKIIMEIDPLEGHCVASPSIVNSNGIGFIIGGFDGINLRSKILIINLNNGKILGEAGEKLLKGKENCGAFCFCPDGEKEYLAIIGGWDGYNVLNDFELFEVLQEPPWLKRELVNKFNYLNIARNRPAVICINFEEND</sequence>
<protein>
    <submittedName>
        <fullName evidence="1">Uncharacterized protein</fullName>
    </submittedName>
</protein>
<evidence type="ECO:0000313" key="1">
    <source>
        <dbReference type="EMBL" id="KAF7629292.1"/>
    </source>
</evidence>
<dbReference type="AlphaFoldDB" id="A0A8S9ZDP8"/>
<gene>
    <name evidence="1" type="ORF">Mgra_00009186</name>
</gene>
<dbReference type="SUPFAM" id="SSF50965">
    <property type="entry name" value="Galactose oxidase, central domain"/>
    <property type="match status" value="1"/>
</dbReference>
<dbReference type="EMBL" id="JABEBT010000141">
    <property type="protein sequence ID" value="KAF7629292.1"/>
    <property type="molecule type" value="Genomic_DNA"/>
</dbReference>
<keyword evidence="2" id="KW-1185">Reference proteome</keyword>
<organism evidence="1 2">
    <name type="scientific">Meloidogyne graminicola</name>
    <dbReference type="NCBI Taxonomy" id="189291"/>
    <lineage>
        <taxon>Eukaryota</taxon>
        <taxon>Metazoa</taxon>
        <taxon>Ecdysozoa</taxon>
        <taxon>Nematoda</taxon>
        <taxon>Chromadorea</taxon>
        <taxon>Rhabditida</taxon>
        <taxon>Tylenchina</taxon>
        <taxon>Tylenchomorpha</taxon>
        <taxon>Tylenchoidea</taxon>
        <taxon>Meloidogynidae</taxon>
        <taxon>Meloidogyninae</taxon>
        <taxon>Meloidogyne</taxon>
    </lineage>
</organism>